<dbReference type="AlphaFoldDB" id="W4FE07"/>
<feature type="transmembrane region" description="Helical" evidence="2">
    <location>
        <begin position="189"/>
        <end position="210"/>
    </location>
</feature>
<gene>
    <name evidence="4" type="ORF">H257_17622</name>
</gene>
<reference evidence="4" key="1">
    <citation type="submission" date="2013-12" db="EMBL/GenBank/DDBJ databases">
        <title>The Genome Sequence of Aphanomyces astaci APO3.</title>
        <authorList>
            <consortium name="The Broad Institute Genomics Platform"/>
            <person name="Russ C."/>
            <person name="Tyler B."/>
            <person name="van West P."/>
            <person name="Dieguez-Uribeondo J."/>
            <person name="Young S.K."/>
            <person name="Zeng Q."/>
            <person name="Gargeya S."/>
            <person name="Fitzgerald M."/>
            <person name="Abouelleil A."/>
            <person name="Alvarado L."/>
            <person name="Chapman S.B."/>
            <person name="Gainer-Dewar J."/>
            <person name="Goldberg J."/>
            <person name="Griggs A."/>
            <person name="Gujja S."/>
            <person name="Hansen M."/>
            <person name="Howarth C."/>
            <person name="Imamovic A."/>
            <person name="Ireland A."/>
            <person name="Larimer J."/>
            <person name="McCowan C."/>
            <person name="Murphy C."/>
            <person name="Pearson M."/>
            <person name="Poon T.W."/>
            <person name="Priest M."/>
            <person name="Roberts A."/>
            <person name="Saif S."/>
            <person name="Shea T."/>
            <person name="Sykes S."/>
            <person name="Wortman J."/>
            <person name="Nusbaum C."/>
            <person name="Birren B."/>
        </authorList>
    </citation>
    <scope>NUCLEOTIDE SEQUENCE [LARGE SCALE GENOMIC DNA]</scope>
    <source>
        <strain evidence="4">APO3</strain>
    </source>
</reference>
<dbReference type="GeneID" id="20819618"/>
<protein>
    <recommendedName>
        <fullName evidence="5">Ig-like domain-containing protein</fullName>
    </recommendedName>
</protein>
<evidence type="ECO:0000256" key="2">
    <source>
        <dbReference type="SAM" id="Phobius"/>
    </source>
</evidence>
<dbReference type="EMBL" id="KI913225">
    <property type="protein sequence ID" value="ETV65737.1"/>
    <property type="molecule type" value="Genomic_DNA"/>
</dbReference>
<evidence type="ECO:0000256" key="1">
    <source>
        <dbReference type="SAM" id="MobiDB-lite"/>
    </source>
</evidence>
<feature type="compositionally biased region" description="Basic and acidic residues" evidence="1">
    <location>
        <begin position="295"/>
        <end position="316"/>
    </location>
</feature>
<proteinExistence type="predicted"/>
<keyword evidence="3" id="KW-0732">Signal</keyword>
<name>W4FE07_APHAT</name>
<dbReference type="VEuPathDB" id="FungiDB:H257_17622"/>
<dbReference type="OrthoDB" id="76241at2759"/>
<sequence>MAKTWITAFFLSLLTTCDAATVTSCKASSATSWSTGIECSMQLDVVQPSETNNPTVFRWTIRSVYGDPIVLAKVMASVCDTAKYPCIFGSQDFVPATTSAAEAENATFAQGTATVSFPTSSTYVIAVSAVVGSSAQQFLTTLPVYISLPMDATTKTTELPTASYLPPSMTPLAPPIEATPKTISTTSTVLIIVGVVLAVVVGTVFAILFYKLRKARASMSSSQQSSATSTSQQIELDTMPTTAAAEPFRRVHLATTFNSTSSSVVGGPSASYASAANHRAAADHVSMTNSTPPCPHDRPTRERSHNEHSSYVKVTDEGIPPSSVHHPTYGPAPNRR</sequence>
<feature type="region of interest" description="Disordered" evidence="1">
    <location>
        <begin position="275"/>
        <end position="336"/>
    </location>
</feature>
<feature type="chain" id="PRO_5004840243" description="Ig-like domain-containing protein" evidence="3">
    <location>
        <begin position="20"/>
        <end position="336"/>
    </location>
</feature>
<keyword evidence="2" id="KW-1133">Transmembrane helix</keyword>
<evidence type="ECO:0000313" key="4">
    <source>
        <dbReference type="EMBL" id="ETV65737.1"/>
    </source>
</evidence>
<dbReference type="RefSeq" id="XP_009844789.1">
    <property type="nucleotide sequence ID" value="XM_009846487.1"/>
</dbReference>
<evidence type="ECO:0008006" key="5">
    <source>
        <dbReference type="Google" id="ProtNLM"/>
    </source>
</evidence>
<evidence type="ECO:0000256" key="3">
    <source>
        <dbReference type="SAM" id="SignalP"/>
    </source>
</evidence>
<keyword evidence="2" id="KW-0472">Membrane</keyword>
<accession>W4FE07</accession>
<feature type="signal peptide" evidence="3">
    <location>
        <begin position="1"/>
        <end position="19"/>
    </location>
</feature>
<organism evidence="4">
    <name type="scientific">Aphanomyces astaci</name>
    <name type="common">Crayfish plague agent</name>
    <dbReference type="NCBI Taxonomy" id="112090"/>
    <lineage>
        <taxon>Eukaryota</taxon>
        <taxon>Sar</taxon>
        <taxon>Stramenopiles</taxon>
        <taxon>Oomycota</taxon>
        <taxon>Saprolegniomycetes</taxon>
        <taxon>Saprolegniales</taxon>
        <taxon>Verrucalvaceae</taxon>
        <taxon>Aphanomyces</taxon>
    </lineage>
</organism>
<keyword evidence="2" id="KW-0812">Transmembrane</keyword>